<gene>
    <name evidence="6" type="ORF">PCANC_06147</name>
    <name evidence="4" type="ORF">PCANC_25824</name>
    <name evidence="5" type="ORF">PCASD_03467</name>
</gene>
<accession>A0A2N5S177</accession>
<dbReference type="AlphaFoldDB" id="A0A2N5S177"/>
<evidence type="ECO:0000313" key="5">
    <source>
        <dbReference type="EMBL" id="PLW46056.1"/>
    </source>
</evidence>
<evidence type="ECO:0000313" key="6">
    <source>
        <dbReference type="EMBL" id="PLW53283.1"/>
    </source>
</evidence>
<sequence length="164" mass="18643">MVNRTLSQLKFTNKPQQIDMDMSTTNMLACGNNRHIIPTIKSPSICNFLIHTSTENEMSSIDKQFEKAVELVKSLPSDGEDKPTQEEQLEFYGLYKQATVGDVNTSRPGMMDFTGKYKWDAWKGKEGMKAEEAKTKYVELLKSKLEKISNKEQAKKVLEQLEAA</sequence>
<evidence type="ECO:0000313" key="4">
    <source>
        <dbReference type="EMBL" id="PLW07000.1"/>
    </source>
</evidence>
<dbReference type="STRING" id="200324.A0A2N5S177"/>
<organism evidence="4 7">
    <name type="scientific">Puccinia coronata f. sp. avenae</name>
    <dbReference type="NCBI Taxonomy" id="200324"/>
    <lineage>
        <taxon>Eukaryota</taxon>
        <taxon>Fungi</taxon>
        <taxon>Dikarya</taxon>
        <taxon>Basidiomycota</taxon>
        <taxon>Pucciniomycotina</taxon>
        <taxon>Pucciniomycetes</taxon>
        <taxon>Pucciniales</taxon>
        <taxon>Pucciniaceae</taxon>
        <taxon>Puccinia</taxon>
    </lineage>
</organism>
<dbReference type="GO" id="GO:0000062">
    <property type="term" value="F:fatty-acyl-CoA binding"/>
    <property type="evidence" value="ECO:0007669"/>
    <property type="project" value="InterPro"/>
</dbReference>
<evidence type="ECO:0000313" key="8">
    <source>
        <dbReference type="Proteomes" id="UP000235392"/>
    </source>
</evidence>
<protein>
    <recommendedName>
        <fullName evidence="3">ACB domain-containing protein</fullName>
    </recommendedName>
</protein>
<dbReference type="Pfam" id="PF00887">
    <property type="entry name" value="ACBP"/>
    <property type="match status" value="1"/>
</dbReference>
<dbReference type="PROSITE" id="PS51228">
    <property type="entry name" value="ACB_2"/>
    <property type="match status" value="1"/>
</dbReference>
<reference evidence="7 8" key="1">
    <citation type="submission" date="2017-11" db="EMBL/GenBank/DDBJ databases">
        <title>De novo assembly and phasing of dikaryotic genomes from two isolates of Puccinia coronata f. sp. avenae, the causal agent of oat crown rust.</title>
        <authorList>
            <person name="Miller M.E."/>
            <person name="Zhang Y."/>
            <person name="Omidvar V."/>
            <person name="Sperschneider J."/>
            <person name="Schwessinger B."/>
            <person name="Raley C."/>
            <person name="Palmer J.M."/>
            <person name="Garnica D."/>
            <person name="Upadhyaya N."/>
            <person name="Rathjen J."/>
            <person name="Taylor J.M."/>
            <person name="Park R.F."/>
            <person name="Dodds P.N."/>
            <person name="Hirsch C.D."/>
            <person name="Kianian S.F."/>
            <person name="Figueroa M."/>
        </authorList>
    </citation>
    <scope>NUCLEOTIDE SEQUENCE [LARGE SCALE GENOMIC DNA]</scope>
    <source>
        <strain evidence="4">12NC29</strain>
        <strain evidence="5">12SD80</strain>
    </source>
</reference>
<dbReference type="PRINTS" id="PR00689">
    <property type="entry name" value="ACOABINDINGP"/>
</dbReference>
<feature type="domain" description="ACB" evidence="3">
    <location>
        <begin position="61"/>
        <end position="150"/>
    </location>
</feature>
<dbReference type="Proteomes" id="UP000235392">
    <property type="component" value="Unassembled WGS sequence"/>
</dbReference>
<dbReference type="EMBL" id="PGCI01000043">
    <property type="protein sequence ID" value="PLW46056.1"/>
    <property type="molecule type" value="Genomic_DNA"/>
</dbReference>
<dbReference type="InterPro" id="IPR014352">
    <property type="entry name" value="FERM/acyl-CoA-bd_prot_sf"/>
</dbReference>
<evidence type="ECO:0000259" key="3">
    <source>
        <dbReference type="PROSITE" id="PS51228"/>
    </source>
</evidence>
<dbReference type="Gene3D" id="1.20.80.10">
    <property type="match status" value="1"/>
</dbReference>
<evidence type="ECO:0000256" key="2">
    <source>
        <dbReference type="ARBA" id="ARBA00023121"/>
    </source>
</evidence>
<dbReference type="PANTHER" id="PTHR23310:SF62">
    <property type="entry name" value="ACYL-COA BINDING PROTEIN 1, ISOFORM A"/>
    <property type="match status" value="1"/>
</dbReference>
<evidence type="ECO:0000313" key="7">
    <source>
        <dbReference type="Proteomes" id="UP000235388"/>
    </source>
</evidence>
<proteinExistence type="inferred from homology"/>
<dbReference type="EMBL" id="PGCJ01000064">
    <property type="protein sequence ID" value="PLW53283.1"/>
    <property type="molecule type" value="Genomic_DNA"/>
</dbReference>
<dbReference type="OrthoDB" id="346910at2759"/>
<dbReference type="EMBL" id="PGCJ01001263">
    <property type="protein sequence ID" value="PLW07000.1"/>
    <property type="molecule type" value="Genomic_DNA"/>
</dbReference>
<dbReference type="PANTHER" id="PTHR23310">
    <property type="entry name" value="ACYL-COA-BINDING PROTEIN, ACBP"/>
    <property type="match status" value="1"/>
</dbReference>
<dbReference type="GO" id="GO:0006631">
    <property type="term" value="P:fatty acid metabolic process"/>
    <property type="evidence" value="ECO:0007669"/>
    <property type="project" value="TreeGrafter"/>
</dbReference>
<comment type="similarity">
    <text evidence="1">Belongs to the ACBP family.</text>
</comment>
<evidence type="ECO:0000256" key="1">
    <source>
        <dbReference type="ARBA" id="ARBA00005567"/>
    </source>
</evidence>
<keyword evidence="7" id="KW-1185">Reference proteome</keyword>
<keyword evidence="2" id="KW-0446">Lipid-binding</keyword>
<name>A0A2N5S177_9BASI</name>
<dbReference type="Proteomes" id="UP000235388">
    <property type="component" value="Unassembled WGS sequence"/>
</dbReference>
<dbReference type="InterPro" id="IPR000582">
    <property type="entry name" value="Acyl-CoA-binding_protein"/>
</dbReference>
<comment type="caution">
    <text evidence="4">The sequence shown here is derived from an EMBL/GenBank/DDBJ whole genome shotgun (WGS) entry which is preliminary data.</text>
</comment>
<dbReference type="FunFam" id="1.20.80.10:FF:000010">
    <property type="entry name" value="Acyl-CoA-binding domain-containing protein 5"/>
    <property type="match status" value="1"/>
</dbReference>
<dbReference type="InterPro" id="IPR035984">
    <property type="entry name" value="Acyl-CoA-binding_sf"/>
</dbReference>
<dbReference type="SUPFAM" id="SSF47027">
    <property type="entry name" value="Acyl-CoA binding protein"/>
    <property type="match status" value="1"/>
</dbReference>